<name>A0A3B0SSL6_9ZZZZ</name>
<feature type="domain" description="Thioesterase" evidence="1">
    <location>
        <begin position="2"/>
        <end position="35"/>
    </location>
</feature>
<dbReference type="SUPFAM" id="SSF53474">
    <property type="entry name" value="alpha/beta-Hydrolases"/>
    <property type="match status" value="1"/>
</dbReference>
<dbReference type="AlphaFoldDB" id="A0A3B0SSL6"/>
<dbReference type="Pfam" id="PF00975">
    <property type="entry name" value="Thioesterase"/>
    <property type="match status" value="1"/>
</dbReference>
<proteinExistence type="predicted"/>
<dbReference type="EMBL" id="UOEK01000501">
    <property type="protein sequence ID" value="VAW08865.1"/>
    <property type="molecule type" value="Genomic_DNA"/>
</dbReference>
<protein>
    <recommendedName>
        <fullName evidence="1">Thioesterase domain-containing protein</fullName>
    </recommendedName>
</protein>
<accession>A0A3B0SSL6</accession>
<dbReference type="InterPro" id="IPR029058">
    <property type="entry name" value="AB_hydrolase_fold"/>
</dbReference>
<organism evidence="2">
    <name type="scientific">hydrothermal vent metagenome</name>
    <dbReference type="NCBI Taxonomy" id="652676"/>
    <lineage>
        <taxon>unclassified sequences</taxon>
        <taxon>metagenomes</taxon>
        <taxon>ecological metagenomes</taxon>
    </lineage>
</organism>
<reference evidence="2" key="1">
    <citation type="submission" date="2018-06" db="EMBL/GenBank/DDBJ databases">
        <authorList>
            <person name="Zhirakovskaya E."/>
        </authorList>
    </citation>
    <scope>NUCLEOTIDE SEQUENCE</scope>
</reference>
<dbReference type="InterPro" id="IPR001031">
    <property type="entry name" value="Thioesterase"/>
</dbReference>
<dbReference type="PROSITE" id="PS51257">
    <property type="entry name" value="PROKAR_LIPOPROTEIN"/>
    <property type="match status" value="1"/>
</dbReference>
<evidence type="ECO:0000313" key="2">
    <source>
        <dbReference type="EMBL" id="VAW08865.1"/>
    </source>
</evidence>
<evidence type="ECO:0000259" key="1">
    <source>
        <dbReference type="Pfam" id="PF00975"/>
    </source>
</evidence>
<gene>
    <name evidence="2" type="ORF">MNBD_ACTINO02-298</name>
</gene>
<dbReference type="Gene3D" id="3.40.50.1820">
    <property type="entry name" value="alpha/beta hydrolase"/>
    <property type="match status" value="1"/>
</dbReference>
<sequence>MARYADAVQKNLPSGPLVLVGHSMGGLIACELADRDLGVTGIITLGTGAAMTVNEDLLTTARNTPVYAMAPIRKWSLHRDAAEGQRAQLENSTSPKAVEAVSDDLTACNTYVDTPTRLSRFSGPGPGRDR</sequence>